<proteinExistence type="predicted"/>
<organism evidence="4 5">
    <name type="scientific">Aeriscardovia aeriphila</name>
    <dbReference type="NCBI Taxonomy" id="218139"/>
    <lineage>
        <taxon>Bacteria</taxon>
        <taxon>Bacillati</taxon>
        <taxon>Actinomycetota</taxon>
        <taxon>Actinomycetes</taxon>
        <taxon>Bifidobacteriales</taxon>
        <taxon>Bifidobacteriaceae</taxon>
        <taxon>Aeriscardovia</taxon>
    </lineage>
</organism>
<feature type="compositionally biased region" description="Low complexity" evidence="2">
    <location>
        <begin position="10"/>
        <end position="19"/>
    </location>
</feature>
<sequence>MTNETNHEQSSSAESSTISPDELAHFDEIIQTTVIEHNPSLTGLARLNPGIVYKEIDGEKLMMDVLQPQVPNSEHPHFPTVLFIQGSAFQTPDRNYEIPQLAELARRGFVIATVNHRNCTQGHPFPAFMEDVKAALRFLRAHSDDMFIDPERIGVWGTSSGGTTSLLMGLTSGLNMYNDGSHAEMSDKVAFAVDCFGISEPRDMIPHPEDLSADLNGIWVKLLGVSDLSESSFASSRINELSAMHIVQHESEGRTYPPFLLLHGDSDGLVPYEQSQKVALAMKKAGVDVSFVRVSGADHEYDFWSQKTLDTIFTFIEKHA</sequence>
<reference evidence="4 5" key="1">
    <citation type="journal article" date="2017" name="BMC Genomics">
        <title>Comparative genomic and phylogenomic analyses of the Bifidobacteriaceae family.</title>
        <authorList>
            <person name="Lugli G.A."/>
            <person name="Milani C."/>
            <person name="Turroni F."/>
            <person name="Duranti S."/>
            <person name="Mancabelli L."/>
            <person name="Mangifesta M."/>
            <person name="Ferrario C."/>
            <person name="Modesto M."/>
            <person name="Mattarelli P."/>
            <person name="Jiri K."/>
            <person name="van Sinderen D."/>
            <person name="Ventura M."/>
        </authorList>
    </citation>
    <scope>NUCLEOTIDE SEQUENCE [LARGE SCALE GENOMIC DNA]</scope>
    <source>
        <strain evidence="4 5">LMG 21773</strain>
    </source>
</reference>
<comment type="caution">
    <text evidence="4">The sequence shown here is derived from an EMBL/GenBank/DDBJ whole genome shotgun (WGS) entry which is preliminary data.</text>
</comment>
<keyword evidence="1" id="KW-0378">Hydrolase</keyword>
<name>A0A261F8Q8_9BIFI</name>
<evidence type="ECO:0000313" key="5">
    <source>
        <dbReference type="Proteomes" id="UP000228976"/>
    </source>
</evidence>
<dbReference type="Gene3D" id="3.40.50.1820">
    <property type="entry name" value="alpha/beta hydrolase"/>
    <property type="match status" value="1"/>
</dbReference>
<dbReference type="RefSeq" id="WP_158520537.1">
    <property type="nucleotide sequence ID" value="NZ_JACBYZ010000001.1"/>
</dbReference>
<dbReference type="Pfam" id="PF20434">
    <property type="entry name" value="BD-FAE"/>
    <property type="match status" value="1"/>
</dbReference>
<gene>
    <name evidence="4" type="ORF">AEAE_1073</name>
</gene>
<protein>
    <submittedName>
        <fullName evidence="4">Lipase</fullName>
    </submittedName>
</protein>
<evidence type="ECO:0000313" key="4">
    <source>
        <dbReference type="EMBL" id="OZG55276.1"/>
    </source>
</evidence>
<accession>A0A261F8Q8</accession>
<evidence type="ECO:0000256" key="1">
    <source>
        <dbReference type="ARBA" id="ARBA00022801"/>
    </source>
</evidence>
<dbReference type="InterPro" id="IPR049492">
    <property type="entry name" value="BD-FAE-like_dom"/>
</dbReference>
<dbReference type="AlphaFoldDB" id="A0A261F8Q8"/>
<feature type="region of interest" description="Disordered" evidence="2">
    <location>
        <begin position="1"/>
        <end position="21"/>
    </location>
</feature>
<dbReference type="InterPro" id="IPR050300">
    <property type="entry name" value="GDXG_lipolytic_enzyme"/>
</dbReference>
<keyword evidence="5" id="KW-1185">Reference proteome</keyword>
<dbReference type="OrthoDB" id="9803828at2"/>
<feature type="domain" description="BD-FAE-like" evidence="3">
    <location>
        <begin position="70"/>
        <end position="279"/>
    </location>
</feature>
<dbReference type="PANTHER" id="PTHR48081">
    <property type="entry name" value="AB HYDROLASE SUPERFAMILY PROTEIN C4A8.06C"/>
    <property type="match status" value="1"/>
</dbReference>
<dbReference type="EMBL" id="MWWU01000003">
    <property type="protein sequence ID" value="OZG55276.1"/>
    <property type="molecule type" value="Genomic_DNA"/>
</dbReference>
<dbReference type="PANTHER" id="PTHR48081:SF13">
    <property type="entry name" value="ALPHA_BETA HYDROLASE"/>
    <property type="match status" value="1"/>
</dbReference>
<dbReference type="Proteomes" id="UP000228976">
    <property type="component" value="Unassembled WGS sequence"/>
</dbReference>
<evidence type="ECO:0000259" key="3">
    <source>
        <dbReference type="Pfam" id="PF20434"/>
    </source>
</evidence>
<dbReference type="SUPFAM" id="SSF53474">
    <property type="entry name" value="alpha/beta-Hydrolases"/>
    <property type="match status" value="1"/>
</dbReference>
<dbReference type="InterPro" id="IPR029058">
    <property type="entry name" value="AB_hydrolase_fold"/>
</dbReference>
<dbReference type="GO" id="GO:0016787">
    <property type="term" value="F:hydrolase activity"/>
    <property type="evidence" value="ECO:0007669"/>
    <property type="project" value="UniProtKB-KW"/>
</dbReference>
<evidence type="ECO:0000256" key="2">
    <source>
        <dbReference type="SAM" id="MobiDB-lite"/>
    </source>
</evidence>